<dbReference type="EMBL" id="JACPNR010000009">
    <property type="protein sequence ID" value="MBI2678669.1"/>
    <property type="molecule type" value="Genomic_DNA"/>
</dbReference>
<organism evidence="1 2">
    <name type="scientific">Candidatus Korobacter versatilis</name>
    <dbReference type="NCBI Taxonomy" id="658062"/>
    <lineage>
        <taxon>Bacteria</taxon>
        <taxon>Pseudomonadati</taxon>
        <taxon>Acidobacteriota</taxon>
        <taxon>Terriglobia</taxon>
        <taxon>Terriglobales</taxon>
        <taxon>Candidatus Korobacteraceae</taxon>
        <taxon>Candidatus Korobacter</taxon>
    </lineage>
</organism>
<gene>
    <name evidence="1" type="ORF">HYX28_07785</name>
</gene>
<evidence type="ECO:0000313" key="1">
    <source>
        <dbReference type="EMBL" id="MBI2678669.1"/>
    </source>
</evidence>
<accession>A0A932AAI1</accession>
<proteinExistence type="predicted"/>
<reference evidence="1" key="1">
    <citation type="submission" date="2020-07" db="EMBL/GenBank/DDBJ databases">
        <title>Huge and variable diversity of episymbiotic CPR bacteria and DPANN archaea in groundwater ecosystems.</title>
        <authorList>
            <person name="He C.Y."/>
            <person name="Keren R."/>
            <person name="Whittaker M."/>
            <person name="Farag I.F."/>
            <person name="Doudna J."/>
            <person name="Cate J.H.D."/>
            <person name="Banfield J.F."/>
        </authorList>
    </citation>
    <scope>NUCLEOTIDE SEQUENCE</scope>
    <source>
        <strain evidence="1">NC_groundwater_580_Pr5_B-0.1um_64_19</strain>
    </source>
</reference>
<sequence length="200" mass="23219">MEDTGLTAAELRKLRALKTPAGIQRYLETLPYHLAPTAWSPQRVLREGTAHCLEGAIFAAAALRAIGYPPLIFDMEAEHDTDHVMAIYRDGGHWGAIAKSNWTGCRGRDPVFRTLRELAMSYFNIYCNFRHERTLRTYSRPVNLARFDRRHWMVAKDVWFIAEHLCDIPHTRLLKPGMKRRLTRVDERLFKAELTGHLYK</sequence>
<comment type="caution">
    <text evidence="1">The sequence shown here is derived from an EMBL/GenBank/DDBJ whole genome shotgun (WGS) entry which is preliminary data.</text>
</comment>
<dbReference type="Proteomes" id="UP000779809">
    <property type="component" value="Unassembled WGS sequence"/>
</dbReference>
<protein>
    <recommendedName>
        <fullName evidence="3">Transglutaminase-like domain-containing protein</fullName>
    </recommendedName>
</protein>
<name>A0A932AAI1_9BACT</name>
<evidence type="ECO:0008006" key="3">
    <source>
        <dbReference type="Google" id="ProtNLM"/>
    </source>
</evidence>
<dbReference type="AlphaFoldDB" id="A0A932AAI1"/>
<evidence type="ECO:0000313" key="2">
    <source>
        <dbReference type="Proteomes" id="UP000779809"/>
    </source>
</evidence>